<organism evidence="3 4">
    <name type="scientific">Streblomastix strix</name>
    <dbReference type="NCBI Taxonomy" id="222440"/>
    <lineage>
        <taxon>Eukaryota</taxon>
        <taxon>Metamonada</taxon>
        <taxon>Preaxostyla</taxon>
        <taxon>Oxymonadida</taxon>
        <taxon>Streblomastigidae</taxon>
        <taxon>Streblomastix</taxon>
    </lineage>
</organism>
<evidence type="ECO:0000313" key="4">
    <source>
        <dbReference type="Proteomes" id="UP000324800"/>
    </source>
</evidence>
<name>A0A5J4VTG3_9EUKA</name>
<dbReference type="SUPFAM" id="SSF54236">
    <property type="entry name" value="Ubiquitin-like"/>
    <property type="match status" value="1"/>
</dbReference>
<feature type="region of interest" description="Disordered" evidence="1">
    <location>
        <begin position="469"/>
        <end position="492"/>
    </location>
</feature>
<dbReference type="Gene3D" id="3.10.20.90">
    <property type="entry name" value="Phosphatidylinositol 3-kinase Catalytic Subunit, Chain A, domain 1"/>
    <property type="match status" value="2"/>
</dbReference>
<evidence type="ECO:0000259" key="2">
    <source>
        <dbReference type="PROSITE" id="PS50053"/>
    </source>
</evidence>
<feature type="region of interest" description="Disordered" evidence="1">
    <location>
        <begin position="293"/>
        <end position="351"/>
    </location>
</feature>
<feature type="region of interest" description="Disordered" evidence="1">
    <location>
        <begin position="94"/>
        <end position="143"/>
    </location>
</feature>
<comment type="caution">
    <text evidence="3">The sequence shown here is derived from an EMBL/GenBank/DDBJ whole genome shotgun (WGS) entry which is preliminary data.</text>
</comment>
<feature type="compositionally biased region" description="Basic and acidic residues" evidence="1">
    <location>
        <begin position="479"/>
        <end position="492"/>
    </location>
</feature>
<dbReference type="InterPro" id="IPR029071">
    <property type="entry name" value="Ubiquitin-like_domsf"/>
</dbReference>
<feature type="compositionally biased region" description="Acidic residues" evidence="1">
    <location>
        <begin position="97"/>
        <end position="143"/>
    </location>
</feature>
<dbReference type="Pfam" id="PF00240">
    <property type="entry name" value="ubiquitin"/>
    <property type="match status" value="1"/>
</dbReference>
<feature type="domain" description="Ubiquitin-like" evidence="2">
    <location>
        <begin position="1"/>
        <end position="81"/>
    </location>
</feature>
<proteinExistence type="predicted"/>
<accession>A0A5J4VTG3</accession>
<dbReference type="InterPro" id="IPR000626">
    <property type="entry name" value="Ubiquitin-like_dom"/>
</dbReference>
<dbReference type="EMBL" id="SNRW01005034">
    <property type="protein sequence ID" value="KAA6385932.1"/>
    <property type="molecule type" value="Genomic_DNA"/>
</dbReference>
<protein>
    <recommendedName>
        <fullName evidence="2">Ubiquitin-like domain-containing protein</fullName>
    </recommendedName>
</protein>
<sequence length="516" mass="59891">MTIKTIKHLIETQIGISQTNLRLYCGGKLLHDRIYDVDPAKKALINFKNFYEDDEYEYATLSDLGIQRESVILQSLRRREMCVVLVGKGWEWGWGGEGEDNEQEKEGEEEEEEGSESEEEEQEEQSGSEDEGINNDEEEDDGTEYMRFPIAARSDEYENINLDNNNNIVSTPKYPWEQERKNFYKRNAGKEDDQYQLQQLNNNPNELLPYQSSSASLMNQTNIQSAFVMGGNYAGAGVSMLTGDSASADRQRLIERQRIARAVTEDRKVLENIRKQREIQKLRLIKEQGIRYMVKSRSGQSNEGKGKGKDKNKRKNEKQKRNSKSKSSKDQSQTSVQLHKRKKQSNKTIQKRLTPAFPISINRYSTIWRLKQRIEKLRGYPSEKMTLMSEGRILEDNIFVLDAVEGMEGEEREMWWNEKIKNNQIGIAEGTLERVLIMDLVRWREKRIIVSDGKDTIVQLPFKEGGQKISREKNKKKKKEAEYSRRGKTDQKEMVAVKHQVLIQTVQVGVKLDKDN</sequence>
<feature type="compositionally biased region" description="Basic residues" evidence="1">
    <location>
        <begin position="310"/>
        <end position="326"/>
    </location>
</feature>
<feature type="domain" description="Ubiquitin-like" evidence="2">
    <location>
        <begin position="347"/>
        <end position="397"/>
    </location>
</feature>
<evidence type="ECO:0000256" key="1">
    <source>
        <dbReference type="SAM" id="MobiDB-lite"/>
    </source>
</evidence>
<reference evidence="3 4" key="1">
    <citation type="submission" date="2019-03" db="EMBL/GenBank/DDBJ databases">
        <title>Single cell metagenomics reveals metabolic interactions within the superorganism composed of flagellate Streblomastix strix and complex community of Bacteroidetes bacteria on its surface.</title>
        <authorList>
            <person name="Treitli S.C."/>
            <person name="Kolisko M."/>
            <person name="Husnik F."/>
            <person name="Keeling P."/>
            <person name="Hampl V."/>
        </authorList>
    </citation>
    <scope>NUCLEOTIDE SEQUENCE [LARGE SCALE GENOMIC DNA]</scope>
    <source>
        <strain evidence="3">ST1C</strain>
    </source>
</reference>
<dbReference type="PROSITE" id="PS50053">
    <property type="entry name" value="UBIQUITIN_2"/>
    <property type="match status" value="2"/>
</dbReference>
<evidence type="ECO:0000313" key="3">
    <source>
        <dbReference type="EMBL" id="KAA6385932.1"/>
    </source>
</evidence>
<dbReference type="AlphaFoldDB" id="A0A5J4VTG3"/>
<dbReference type="Proteomes" id="UP000324800">
    <property type="component" value="Unassembled WGS sequence"/>
</dbReference>
<gene>
    <name evidence="3" type="ORF">EZS28_018542</name>
</gene>
<dbReference type="CDD" id="cd17039">
    <property type="entry name" value="Ubl_ubiquitin_like"/>
    <property type="match status" value="1"/>
</dbReference>